<dbReference type="Gene3D" id="3.30.450.40">
    <property type="match status" value="1"/>
</dbReference>
<reference evidence="2 3" key="1">
    <citation type="submission" date="2019-02" db="EMBL/GenBank/DDBJ databases">
        <title>Deep-cultivation of Planctomycetes and their phenomic and genomic characterization uncovers novel biology.</title>
        <authorList>
            <person name="Wiegand S."/>
            <person name="Jogler M."/>
            <person name="Boedeker C."/>
            <person name="Pinto D."/>
            <person name="Vollmers J."/>
            <person name="Rivas-Marin E."/>
            <person name="Kohn T."/>
            <person name="Peeters S.H."/>
            <person name="Heuer A."/>
            <person name="Rast P."/>
            <person name="Oberbeckmann S."/>
            <person name="Bunk B."/>
            <person name="Jeske O."/>
            <person name="Meyerdierks A."/>
            <person name="Storesund J.E."/>
            <person name="Kallscheuer N."/>
            <person name="Luecker S."/>
            <person name="Lage O.M."/>
            <person name="Pohl T."/>
            <person name="Merkel B.J."/>
            <person name="Hornburger P."/>
            <person name="Mueller R.-W."/>
            <person name="Bruemmer F."/>
            <person name="Labrenz M."/>
            <person name="Spormann A.M."/>
            <person name="Op den Camp H."/>
            <person name="Overmann J."/>
            <person name="Amann R."/>
            <person name="Jetten M.S.M."/>
            <person name="Mascher T."/>
            <person name="Medema M.H."/>
            <person name="Devos D.P."/>
            <person name="Kaster A.-K."/>
            <person name="Ovreas L."/>
            <person name="Rohde M."/>
            <person name="Galperin M.Y."/>
            <person name="Jogler C."/>
        </authorList>
    </citation>
    <scope>NUCLEOTIDE SEQUENCE [LARGE SCALE GENOMIC DNA]</scope>
    <source>
        <strain evidence="2 3">Pan153</strain>
    </source>
</reference>
<sequence length="1300" mass="146407">MIDKLCNENQDPLAMTDSPTQQYKPLSREDLHLEISLLRNIAKKLRDQAKVANMKLSKEIRFQLASLVESLHGTSGWLFVVEENQMMSVATYNSPKSDITLDLDSKGLCSLVVNTKQYCHTANVQREEGYPTIISQTKSEVAGPIFDKSGRLIGIIYVESNTTGVFSQESNNKYPKLKTACANLAPLVVLSQFMDQAQSTPVFHADEKGKWSIEHACHDFVSSVSEVIDSLRSNCSIWISDRDNEALYVAATSGYDAEYLCNKTLSKRSFLGDCSDSLRGSVIYSNIEDAVNFTRRDKAFRMNLQGAVVAPLYADSYSKSKALGVLYITSFDKLGELRLPAQATIALIAQEIGQYLSQLLVSMHSLISERFKINLTLQNSFSSSSTAVVSLMRELCTALKCDAIRIFHWDDEIKRAIQVEKYGANFSPSQELSNRRDATQAAYNSKCTRKDYPESRETRTISPRTMSLPLQDQSGRLIVLQLIREYNRSPFGPLLEWLMNRLSTDLLPLCNYIQLPIDSKGQIKPDRHSFEKAFFSTTEKILSISDVLTVIRNVFADHIVGIRYYNYCETTDNLQCGGFLAPRTGLAPPFLNTSSNESSSVLEEKLLCIRERSLVLGRVSADKTYERVFDKILGCWKLTFPEEPCEGLAAFKQSGRWIDLPLFFSFKAIGKLSIDVPPGISDKDIAYLLREMRAIGPVIAPWLDTLFNRDVITKRTIAQRSLASIDSMQGLFSFVLDDLPKVFDIAGGAIYEIVQDMFLGTSSKVIASSDPLIHKGYSNPFTDEALSIIDEKDCVQYAAMCDKAFCCGYTPDGTFLNSDDSMSSNSVTFRHGLSGAVLFVPMKLAGDCNLVLVYRCVDFDINGLSSIGHRFSELLQFITGSVTTRMSQLEDRSLLAFRRQMDDMLDEISVHRDSTDVEVLNNVASCLYTLLDSDPAFFCCVELCLPREKVILRFAIGNTMLNGEVECRQREIKYKDSFTAELKSKWKNNQQFGKEQCDISGPNNLDLSQKVFLVFDSTSIKRLFDDNERNNSHEKHKEIKLAIGVPLVYREQFYGTIMIQSPEDDHVASWLISRVRYFANKTAKILAGQRLVGKQLEGLRGEILSLLRLEYPDKNQIFYTEFQPNRATHKVIRSLIDVANGFEANSVPQSNDSQRDLKAKLTRAFHVVSECSPRHKIIIGEVPDEIPFIRDEIVISTIYKILSHIRKTECISIQTETDRSKFVIRLCLRGGRTKFSEILNWFQKPATPITTDVRISGMRAAKCVISQYVTYKGNQAEILIESVMGRSTACDICLVFPVDI</sequence>
<proteinExistence type="predicted"/>
<dbReference type="RefSeq" id="WP_145458011.1">
    <property type="nucleotide sequence ID" value="NZ_CP036317.1"/>
</dbReference>
<accession>A0A518FUN8</accession>
<protein>
    <recommendedName>
        <fullName evidence="4">GAF domain-containing protein</fullName>
    </recommendedName>
</protein>
<evidence type="ECO:0008006" key="4">
    <source>
        <dbReference type="Google" id="ProtNLM"/>
    </source>
</evidence>
<feature type="region of interest" description="Disordered" evidence="1">
    <location>
        <begin position="1"/>
        <end position="21"/>
    </location>
</feature>
<dbReference type="SUPFAM" id="SSF55781">
    <property type="entry name" value="GAF domain-like"/>
    <property type="match status" value="1"/>
</dbReference>
<evidence type="ECO:0000313" key="3">
    <source>
        <dbReference type="Proteomes" id="UP000320839"/>
    </source>
</evidence>
<dbReference type="EMBL" id="CP036317">
    <property type="protein sequence ID" value="QDV20033.1"/>
    <property type="molecule type" value="Genomic_DNA"/>
</dbReference>
<organism evidence="2 3">
    <name type="scientific">Gimesia panareensis</name>
    <dbReference type="NCBI Taxonomy" id="2527978"/>
    <lineage>
        <taxon>Bacteria</taxon>
        <taxon>Pseudomonadati</taxon>
        <taxon>Planctomycetota</taxon>
        <taxon>Planctomycetia</taxon>
        <taxon>Planctomycetales</taxon>
        <taxon>Planctomycetaceae</taxon>
        <taxon>Gimesia</taxon>
    </lineage>
</organism>
<name>A0A518FUN8_9PLAN</name>
<evidence type="ECO:0000313" key="2">
    <source>
        <dbReference type="EMBL" id="QDV20033.1"/>
    </source>
</evidence>
<dbReference type="InterPro" id="IPR029016">
    <property type="entry name" value="GAF-like_dom_sf"/>
</dbReference>
<gene>
    <name evidence="2" type="ORF">Pan153_47020</name>
</gene>
<dbReference type="Proteomes" id="UP000320839">
    <property type="component" value="Chromosome"/>
</dbReference>
<evidence type="ECO:0000256" key="1">
    <source>
        <dbReference type="SAM" id="MobiDB-lite"/>
    </source>
</evidence>